<dbReference type="AlphaFoldDB" id="A0A6A6AS26"/>
<dbReference type="EMBL" id="ML977498">
    <property type="protein sequence ID" value="KAF2133734.1"/>
    <property type="molecule type" value="Genomic_DNA"/>
</dbReference>
<reference evidence="1" key="1">
    <citation type="journal article" date="2020" name="Stud. Mycol.">
        <title>101 Dothideomycetes genomes: a test case for predicting lifestyles and emergence of pathogens.</title>
        <authorList>
            <person name="Haridas S."/>
            <person name="Albert R."/>
            <person name="Binder M."/>
            <person name="Bloem J."/>
            <person name="Labutti K."/>
            <person name="Salamov A."/>
            <person name="Andreopoulos B."/>
            <person name="Baker S."/>
            <person name="Barry K."/>
            <person name="Bills G."/>
            <person name="Bluhm B."/>
            <person name="Cannon C."/>
            <person name="Castanera R."/>
            <person name="Culley D."/>
            <person name="Daum C."/>
            <person name="Ezra D."/>
            <person name="Gonzalez J."/>
            <person name="Henrissat B."/>
            <person name="Kuo A."/>
            <person name="Liang C."/>
            <person name="Lipzen A."/>
            <person name="Lutzoni F."/>
            <person name="Magnuson J."/>
            <person name="Mondo S."/>
            <person name="Nolan M."/>
            <person name="Ohm R."/>
            <person name="Pangilinan J."/>
            <person name="Park H.-J."/>
            <person name="Ramirez L."/>
            <person name="Alfaro M."/>
            <person name="Sun H."/>
            <person name="Tritt A."/>
            <person name="Yoshinaga Y."/>
            <person name="Zwiers L.-H."/>
            <person name="Turgeon B."/>
            <person name="Goodwin S."/>
            <person name="Spatafora J."/>
            <person name="Crous P."/>
            <person name="Grigoriev I."/>
        </authorList>
    </citation>
    <scope>NUCLEOTIDE SEQUENCE</scope>
    <source>
        <strain evidence="1">CBS 119687</strain>
    </source>
</reference>
<evidence type="ECO:0000313" key="2">
    <source>
        <dbReference type="Proteomes" id="UP000799771"/>
    </source>
</evidence>
<gene>
    <name evidence="1" type="ORF">P153DRAFT_408975</name>
</gene>
<accession>A0A6A6AS26</accession>
<organism evidence="1 2">
    <name type="scientific">Dothidotthia symphoricarpi CBS 119687</name>
    <dbReference type="NCBI Taxonomy" id="1392245"/>
    <lineage>
        <taxon>Eukaryota</taxon>
        <taxon>Fungi</taxon>
        <taxon>Dikarya</taxon>
        <taxon>Ascomycota</taxon>
        <taxon>Pezizomycotina</taxon>
        <taxon>Dothideomycetes</taxon>
        <taxon>Pleosporomycetidae</taxon>
        <taxon>Pleosporales</taxon>
        <taxon>Dothidotthiaceae</taxon>
        <taxon>Dothidotthia</taxon>
    </lineage>
</organism>
<proteinExistence type="predicted"/>
<dbReference type="Proteomes" id="UP000799771">
    <property type="component" value="Unassembled WGS sequence"/>
</dbReference>
<sequence length="160" mass="17744">MQMLTQLSIPPPKLASLSTVRFTPFQHKKLPLPTTHTNTTLNPSAPTRPLNLILPTLPSTLPPLNPPNNHNLLPLLLDPLLTHLLPALPLLPTTQIPQQPPMHTMRSPIPFHARARRGSKPVWHMRMRVRNLAGGVLVGRGSVLVDCWEGVRIYSSMGMV</sequence>
<protein>
    <submittedName>
        <fullName evidence="1">Uncharacterized protein</fullName>
    </submittedName>
</protein>
<dbReference type="GeneID" id="54412495"/>
<keyword evidence="2" id="KW-1185">Reference proteome</keyword>
<dbReference type="RefSeq" id="XP_033528121.1">
    <property type="nucleotide sequence ID" value="XM_033672063.1"/>
</dbReference>
<name>A0A6A6AS26_9PLEO</name>
<evidence type="ECO:0000313" key="1">
    <source>
        <dbReference type="EMBL" id="KAF2133734.1"/>
    </source>
</evidence>